<dbReference type="AlphaFoldDB" id="A0A2W1JGJ7"/>
<dbReference type="EMBL" id="PQWO01000009">
    <property type="protein sequence ID" value="PZD72678.1"/>
    <property type="molecule type" value="Genomic_DNA"/>
</dbReference>
<reference evidence="1 2" key="1">
    <citation type="journal article" date="2018" name="Sci. Rep.">
        <title>A novel species of the marine cyanobacterium Acaryochloris with a unique pigment content and lifestyle.</title>
        <authorList>
            <person name="Partensky F."/>
            <person name="Six C."/>
            <person name="Ratin M."/>
            <person name="Garczarek L."/>
            <person name="Vaulot D."/>
            <person name="Probert I."/>
            <person name="Calteau A."/>
            <person name="Gourvil P."/>
            <person name="Marie D."/>
            <person name="Grebert T."/>
            <person name="Bouchier C."/>
            <person name="Le Panse S."/>
            <person name="Gachenot M."/>
            <person name="Rodriguez F."/>
            <person name="Garrido J.L."/>
        </authorList>
    </citation>
    <scope>NUCLEOTIDE SEQUENCE [LARGE SCALE GENOMIC DNA]</scope>
    <source>
        <strain evidence="1 2">RCC1774</strain>
    </source>
</reference>
<sequence>MKVVYDPDKDILQIAFITTVIEETTQIAPGLVLDYDEDGTVVGVEIRKASTKVDNPYSIAYLVGEANVNKPQPSAKS</sequence>
<dbReference type="PANTHER" id="PTHR37029:SF1">
    <property type="entry name" value="SSR1768 PROTEIN"/>
    <property type="match status" value="1"/>
</dbReference>
<accession>A0A2W1JGJ7</accession>
<organism evidence="1 2">
    <name type="scientific">Acaryochloris thomasi RCC1774</name>
    <dbReference type="NCBI Taxonomy" id="1764569"/>
    <lineage>
        <taxon>Bacteria</taxon>
        <taxon>Bacillati</taxon>
        <taxon>Cyanobacteriota</taxon>
        <taxon>Cyanophyceae</taxon>
        <taxon>Acaryochloridales</taxon>
        <taxon>Acaryochloridaceae</taxon>
        <taxon>Acaryochloris</taxon>
        <taxon>Acaryochloris thomasi</taxon>
    </lineage>
</organism>
<evidence type="ECO:0000313" key="2">
    <source>
        <dbReference type="Proteomes" id="UP000248857"/>
    </source>
</evidence>
<name>A0A2W1JGJ7_9CYAN</name>
<proteinExistence type="predicted"/>
<dbReference type="OrthoDB" id="9799670at2"/>
<evidence type="ECO:0008006" key="3">
    <source>
        <dbReference type="Google" id="ProtNLM"/>
    </source>
</evidence>
<comment type="caution">
    <text evidence="1">The sequence shown here is derived from an EMBL/GenBank/DDBJ whole genome shotgun (WGS) entry which is preliminary data.</text>
</comment>
<evidence type="ECO:0000313" key="1">
    <source>
        <dbReference type="EMBL" id="PZD72678.1"/>
    </source>
</evidence>
<dbReference type="PANTHER" id="PTHR37029">
    <property type="entry name" value="SSR1768 PROTEIN"/>
    <property type="match status" value="1"/>
</dbReference>
<dbReference type="RefSeq" id="WP_110986946.1">
    <property type="nucleotide sequence ID" value="NZ_CAWNWM010000009.1"/>
</dbReference>
<dbReference type="InterPro" id="IPR019270">
    <property type="entry name" value="DUF2283"/>
</dbReference>
<gene>
    <name evidence="1" type="ORF">C1752_03514</name>
</gene>
<keyword evidence="2" id="KW-1185">Reference proteome</keyword>
<dbReference type="Pfam" id="PF10049">
    <property type="entry name" value="DUF2283"/>
    <property type="match status" value="1"/>
</dbReference>
<protein>
    <recommendedName>
        <fullName evidence="3">DUF2283 domain-containing protein</fullName>
    </recommendedName>
</protein>
<dbReference type="Proteomes" id="UP000248857">
    <property type="component" value="Unassembled WGS sequence"/>
</dbReference>